<protein>
    <submittedName>
        <fullName evidence="1">Uncharacterized protein</fullName>
    </submittedName>
</protein>
<keyword evidence="2" id="KW-1185">Reference proteome</keyword>
<organism evidence="1 2">
    <name type="scientific">Marinobacter xestospongiae</name>
    <dbReference type="NCBI Taxonomy" id="994319"/>
    <lineage>
        <taxon>Bacteria</taxon>
        <taxon>Pseudomonadati</taxon>
        <taxon>Pseudomonadota</taxon>
        <taxon>Gammaproteobacteria</taxon>
        <taxon>Pseudomonadales</taxon>
        <taxon>Marinobacteraceae</taxon>
        <taxon>Marinobacter</taxon>
    </lineage>
</organism>
<proteinExistence type="predicted"/>
<dbReference type="Proteomes" id="UP001269819">
    <property type="component" value="Unassembled WGS sequence"/>
</dbReference>
<name>A0ABU3W035_9GAMM</name>
<evidence type="ECO:0000313" key="1">
    <source>
        <dbReference type="EMBL" id="MDV2079856.1"/>
    </source>
</evidence>
<dbReference type="EMBL" id="JAWIIJ010000009">
    <property type="protein sequence ID" value="MDV2079856.1"/>
    <property type="molecule type" value="Genomic_DNA"/>
</dbReference>
<comment type="caution">
    <text evidence="1">The sequence shown here is derived from an EMBL/GenBank/DDBJ whole genome shotgun (WGS) entry which is preliminary data.</text>
</comment>
<dbReference type="RefSeq" id="WP_316974334.1">
    <property type="nucleotide sequence ID" value="NZ_JAWIIJ010000009.1"/>
</dbReference>
<sequence>MLSAAAEPDKQLEEKFMEEIRGLAWRRSKSRAKSRRVTGSTEGNWLFEKNWKLMLTRSEKLRRAKQLGIEYPKRTVRQTLDEEQPQEK</sequence>
<accession>A0ABU3W035</accession>
<evidence type="ECO:0000313" key="2">
    <source>
        <dbReference type="Proteomes" id="UP001269819"/>
    </source>
</evidence>
<reference evidence="1 2" key="1">
    <citation type="submission" date="2023-10" db="EMBL/GenBank/DDBJ databases">
        <title>Characteristics and mechanism of a salt-tolerant marine origin heterotrophic nitrifying- aerobic denitrifying bacteria Marinobacter xestospongiae HN1.</title>
        <authorList>
            <person name="Qi R."/>
        </authorList>
    </citation>
    <scope>NUCLEOTIDE SEQUENCE [LARGE SCALE GENOMIC DNA]</scope>
    <source>
        <strain evidence="1 2">HN1</strain>
    </source>
</reference>
<gene>
    <name evidence="1" type="ORF">RYS15_14295</name>
</gene>